<dbReference type="RefSeq" id="XP_007314540.1">
    <property type="nucleotide sequence ID" value="XM_007314478.1"/>
</dbReference>
<name>F8NK75_SERL9</name>
<dbReference type="GeneID" id="18812620"/>
<evidence type="ECO:0000313" key="2">
    <source>
        <dbReference type="EMBL" id="EGO28341.1"/>
    </source>
</evidence>
<dbReference type="Proteomes" id="UP000008064">
    <property type="component" value="Unassembled WGS sequence"/>
</dbReference>
<evidence type="ECO:0008006" key="3">
    <source>
        <dbReference type="Google" id="ProtNLM"/>
    </source>
</evidence>
<organism>
    <name type="scientific">Serpula lacrymans var. lacrymans (strain S7.9)</name>
    <name type="common">Dry rot fungus</name>
    <dbReference type="NCBI Taxonomy" id="578457"/>
    <lineage>
        <taxon>Eukaryota</taxon>
        <taxon>Fungi</taxon>
        <taxon>Dikarya</taxon>
        <taxon>Basidiomycota</taxon>
        <taxon>Agaricomycotina</taxon>
        <taxon>Agaricomycetes</taxon>
        <taxon>Agaricomycetidae</taxon>
        <taxon>Boletales</taxon>
        <taxon>Coniophorineae</taxon>
        <taxon>Serpulaceae</taxon>
        <taxon>Serpula</taxon>
    </lineage>
</organism>
<dbReference type="EMBL" id="GL945430">
    <property type="protein sequence ID" value="EGO28341.1"/>
    <property type="molecule type" value="Genomic_DNA"/>
</dbReference>
<dbReference type="AlphaFoldDB" id="F8NK75"/>
<dbReference type="KEGG" id="sla:SERLADRAFT_405920"/>
<proteinExistence type="predicted"/>
<feature type="compositionally biased region" description="Pro residues" evidence="1">
    <location>
        <begin position="15"/>
        <end position="32"/>
    </location>
</feature>
<accession>F8NK75</accession>
<protein>
    <recommendedName>
        <fullName evidence="3">Retrotransposon gag domain-containing protein</fullName>
    </recommendedName>
</protein>
<feature type="region of interest" description="Disordered" evidence="1">
    <location>
        <begin position="1"/>
        <end position="36"/>
    </location>
</feature>
<dbReference type="HOGENOM" id="CLU_103454_0_0_1"/>
<dbReference type="OrthoDB" id="2691415at2759"/>
<sequence length="207" mass="22967">MALERLTSPCTPRGSPIPPGSPHNPTPAPHSPIPTLADLPRMELENKDVEDLTLAQALLAQSSRNTPNGVSARTKIKELDTFNGFDPQKICSFIVQCQLNFNNCLGAFRTDRANINYAISFLKGMVLDWFESDILTPDNLTTIPIWMGDYSEFLSELHSNFGPHNPIGDAESQIKHLQMCHNQCLHGYMVEFNCLTSQIQGWGKGAL</sequence>
<reference evidence="2" key="1">
    <citation type="submission" date="2011-04" db="EMBL/GenBank/DDBJ databases">
        <title>Evolution of plant cell wall degrading machinery underlies the functional diversity of forest fungi.</title>
        <authorList>
            <consortium name="US DOE Joint Genome Institute (JGI-PGF)"/>
            <person name="Eastwood D.C."/>
            <person name="Floudas D."/>
            <person name="Binder M."/>
            <person name="Majcherczyk A."/>
            <person name="Schneider P."/>
            <person name="Aerts A."/>
            <person name="Asiegbu F.O."/>
            <person name="Baker S.E."/>
            <person name="Barry K."/>
            <person name="Bendiksby M."/>
            <person name="Blumentritt M."/>
            <person name="Coutinho P.M."/>
            <person name="Cullen D."/>
            <person name="Cullen D."/>
            <person name="Gathman A."/>
            <person name="Goodell B."/>
            <person name="Henrissat B."/>
            <person name="Ihrmark K."/>
            <person name="Kauserud H."/>
            <person name="Kohler A."/>
            <person name="LaButti K."/>
            <person name="Lapidus A."/>
            <person name="Lavin J.L."/>
            <person name="Lee Y.-H."/>
            <person name="Lindquist E."/>
            <person name="Lilly W."/>
            <person name="Lucas S."/>
            <person name="Morin E."/>
            <person name="Murat C."/>
            <person name="Oguiza J.A."/>
            <person name="Park J."/>
            <person name="Pisabarro A.G."/>
            <person name="Riley R."/>
            <person name="Rosling A."/>
            <person name="Salamov A."/>
            <person name="Schmidt O."/>
            <person name="Schmutz J."/>
            <person name="Skrede I."/>
            <person name="Stenlid J."/>
            <person name="Wiebenga A."/>
            <person name="Xie X."/>
            <person name="Kues U."/>
            <person name="Hibbett D.S."/>
            <person name="Hoffmeister D."/>
            <person name="Hogberg N."/>
            <person name="Martin F."/>
            <person name="Grigoriev I.V."/>
            <person name="Watkinson S.C."/>
        </authorList>
    </citation>
    <scope>NUCLEOTIDE SEQUENCE</scope>
    <source>
        <strain evidence="2">S7.9</strain>
    </source>
</reference>
<evidence type="ECO:0000256" key="1">
    <source>
        <dbReference type="SAM" id="MobiDB-lite"/>
    </source>
</evidence>
<gene>
    <name evidence="2" type="ORF">SERLADRAFT_405920</name>
</gene>